<feature type="compositionally biased region" description="Polar residues" evidence="1">
    <location>
        <begin position="20"/>
        <end position="33"/>
    </location>
</feature>
<evidence type="ECO:0000259" key="2">
    <source>
        <dbReference type="Pfam" id="PF06978"/>
    </source>
</evidence>
<proteinExistence type="predicted"/>
<evidence type="ECO:0000256" key="1">
    <source>
        <dbReference type="SAM" id="MobiDB-lite"/>
    </source>
</evidence>
<dbReference type="AlphaFoldDB" id="A0A420Y969"/>
<dbReference type="Pfam" id="PF06978">
    <property type="entry name" value="POP1_N"/>
    <property type="match status" value="1"/>
</dbReference>
<dbReference type="GO" id="GO:0001682">
    <property type="term" value="P:tRNA 5'-leader removal"/>
    <property type="evidence" value="ECO:0007669"/>
    <property type="project" value="InterPro"/>
</dbReference>
<feature type="region of interest" description="Disordered" evidence="1">
    <location>
        <begin position="82"/>
        <end position="104"/>
    </location>
</feature>
<dbReference type="InterPro" id="IPR039182">
    <property type="entry name" value="Pop1"/>
</dbReference>
<name>A0A420Y969_9PEZI</name>
<dbReference type="PANTHER" id="PTHR22731:SF3">
    <property type="entry name" value="RIBONUCLEASES P_MRP PROTEIN SUBUNIT POP1"/>
    <property type="match status" value="1"/>
</dbReference>
<dbReference type="Pfam" id="PF22770">
    <property type="entry name" value="POP1_C"/>
    <property type="match status" value="1"/>
</dbReference>
<dbReference type="GO" id="GO:0005655">
    <property type="term" value="C:nucleolar ribonuclease P complex"/>
    <property type="evidence" value="ECO:0007669"/>
    <property type="project" value="InterPro"/>
</dbReference>
<gene>
    <name evidence="4" type="ORF">DL546_007166</name>
</gene>
<feature type="region of interest" description="Disordered" evidence="1">
    <location>
        <begin position="1"/>
        <end position="52"/>
    </location>
</feature>
<dbReference type="EMBL" id="QVQW01000032">
    <property type="protein sequence ID" value="RKU44347.1"/>
    <property type="molecule type" value="Genomic_DNA"/>
</dbReference>
<feature type="compositionally biased region" description="Low complexity" evidence="1">
    <location>
        <begin position="578"/>
        <end position="590"/>
    </location>
</feature>
<feature type="domain" description="Pop1 N-terminal" evidence="2">
    <location>
        <begin position="65"/>
        <end position="282"/>
    </location>
</feature>
<evidence type="ECO:0000259" key="3">
    <source>
        <dbReference type="Pfam" id="PF22770"/>
    </source>
</evidence>
<reference evidence="4 5" key="1">
    <citation type="submission" date="2018-08" db="EMBL/GenBank/DDBJ databases">
        <title>Draft genome of the lignicolous fungus Coniochaeta pulveracea.</title>
        <authorList>
            <person name="Borstlap C.J."/>
            <person name="De Witt R.N."/>
            <person name="Botha A."/>
            <person name="Volschenk H."/>
        </authorList>
    </citation>
    <scope>NUCLEOTIDE SEQUENCE [LARGE SCALE GENOMIC DNA]</scope>
    <source>
        <strain evidence="4 5">CAB683</strain>
    </source>
</reference>
<evidence type="ECO:0000313" key="4">
    <source>
        <dbReference type="EMBL" id="RKU44347.1"/>
    </source>
</evidence>
<dbReference type="PANTHER" id="PTHR22731">
    <property type="entry name" value="RIBONUCLEASES P/MRP PROTEIN SUBUNIT POP1"/>
    <property type="match status" value="1"/>
</dbReference>
<dbReference type="OrthoDB" id="442863at2759"/>
<comment type="caution">
    <text evidence="4">The sequence shown here is derived from an EMBL/GenBank/DDBJ whole genome shotgun (WGS) entry which is preliminary data.</text>
</comment>
<accession>A0A420Y969</accession>
<keyword evidence="5" id="KW-1185">Reference proteome</keyword>
<dbReference type="InterPro" id="IPR055079">
    <property type="entry name" value="POP1_C"/>
</dbReference>
<feature type="region of interest" description="Disordered" evidence="1">
    <location>
        <begin position="578"/>
        <end position="597"/>
    </location>
</feature>
<evidence type="ECO:0000313" key="5">
    <source>
        <dbReference type="Proteomes" id="UP000275385"/>
    </source>
</evidence>
<feature type="region of interest" description="Disordered" evidence="1">
    <location>
        <begin position="119"/>
        <end position="140"/>
    </location>
</feature>
<organism evidence="4 5">
    <name type="scientific">Coniochaeta pulveracea</name>
    <dbReference type="NCBI Taxonomy" id="177199"/>
    <lineage>
        <taxon>Eukaryota</taxon>
        <taxon>Fungi</taxon>
        <taxon>Dikarya</taxon>
        <taxon>Ascomycota</taxon>
        <taxon>Pezizomycotina</taxon>
        <taxon>Sordariomycetes</taxon>
        <taxon>Sordariomycetidae</taxon>
        <taxon>Coniochaetales</taxon>
        <taxon>Coniochaetaceae</taxon>
        <taxon>Coniochaeta</taxon>
    </lineage>
</organism>
<dbReference type="InterPro" id="IPR009723">
    <property type="entry name" value="Pop1_N"/>
</dbReference>
<feature type="domain" description="POP1 C-terminal" evidence="3">
    <location>
        <begin position="632"/>
        <end position="830"/>
    </location>
</feature>
<protein>
    <submittedName>
        <fullName evidence="4">Uncharacterized protein</fullName>
    </submittedName>
</protein>
<sequence>MIRQSTKGQDARKRKEPPSSVGNGSKNAENNARTNKRAKMHDARTIRTQAPDAALKDGELDLQAFLSAREFEIRALETSMKKSKAASTTRAFQKVPRGMRRRTASHNVKRIPKRLRARAAKEMAEDNTPTVEPRRRRPRTTRARIRAEIGKKLRYLAERKRKRKEKADATGAPVEGQERVLVDGQVLVRTKAARPKIRRNTLNEPLVQNSKFRKRQVNKTWLPTHLWHAKRARMTDPKEPLWRFAIPLTPSEKCYRPTHRAAGDKGVVVWDTSYMSTVGVYGSAEGIGRVLQNMGVHKVMLTGQRHRKWRSGLAKWSGMLSKERKAGRKNIGPATIIWNPSKESNNTTEGVDKNGCHPATQRQIFVRVHPSCFFELFNELLKLVKMESPQLYIEDLRFEIGSIELMGPASTEALLSILHPYYTDTESEESHGKVFQSLVGVSNPASLPSDALLAFSVMDPRLKHPPKKVRSDVDESTLLETLTNWPVGDALKPYEAGVDWELQQRTKRRTDYSRRPKSKRVAWESLDLGAGRKGEIGDGLACDYEYLFGLPKDESPETSKQDEGPVYIDAGKEHVSAAAEGAQADATAPATKDKAERHVSKESLLQLHHITKSAFTLLSSPTTPPPTPPPNSLVTVNITLAGRGIARPCARIYRLPTQNPVTLLPSTQAEVPATQSQPAVAVFPSLPANLREQWLSQCSASDKTRDLLHGDPQPLRRMPADADMATRKRLIAESLLNPANPGPLPWERPSSNERDMGGHPLCPDAADLIGFVTTGSYCLTDGKGKAVGSLSVSKALEAVTFARDKAEKGGGQLCVVRNAGENVGWLARWVVN</sequence>
<dbReference type="STRING" id="177199.A0A420Y969"/>
<dbReference type="GO" id="GO:0000172">
    <property type="term" value="C:ribonuclease MRP complex"/>
    <property type="evidence" value="ECO:0007669"/>
    <property type="project" value="InterPro"/>
</dbReference>
<dbReference type="Proteomes" id="UP000275385">
    <property type="component" value="Unassembled WGS sequence"/>
</dbReference>